<dbReference type="GO" id="GO:0051087">
    <property type="term" value="F:protein-folding chaperone binding"/>
    <property type="evidence" value="ECO:0007669"/>
    <property type="project" value="InterPro"/>
</dbReference>
<evidence type="ECO:0000256" key="1">
    <source>
        <dbReference type="ARBA" id="ARBA00023186"/>
    </source>
</evidence>
<dbReference type="SMART" id="SM00264">
    <property type="entry name" value="BAG"/>
    <property type="match status" value="1"/>
</dbReference>
<evidence type="ECO:0000313" key="4">
    <source>
        <dbReference type="EMBL" id="CAK5281772.1"/>
    </source>
</evidence>
<dbReference type="EMBL" id="CAVNYO010000101">
    <property type="protein sequence ID" value="CAK5265781.1"/>
    <property type="molecule type" value="Genomic_DNA"/>
</dbReference>
<dbReference type="CDD" id="cd17039">
    <property type="entry name" value="Ubl_ubiquitin_like"/>
    <property type="match status" value="1"/>
</dbReference>
<keyword evidence="1" id="KW-0143">Chaperone</keyword>
<gene>
    <name evidence="4" type="ORF">MYCIT1_LOCUS33013</name>
    <name evidence="3" type="ORF">MYCIT1_LOCUS7036</name>
</gene>
<dbReference type="AlphaFoldDB" id="A0AAD2JWH5"/>
<keyword evidence="5" id="KW-1185">Reference proteome</keyword>
<reference evidence="3" key="1">
    <citation type="submission" date="2023-11" db="EMBL/GenBank/DDBJ databases">
        <authorList>
            <person name="De Vega J J."/>
            <person name="De Vega J J."/>
        </authorList>
    </citation>
    <scope>NUCLEOTIDE SEQUENCE</scope>
</reference>
<dbReference type="SUPFAM" id="SSF54236">
    <property type="entry name" value="Ubiquitin-like"/>
    <property type="match status" value="1"/>
</dbReference>
<dbReference type="GO" id="GO:0000774">
    <property type="term" value="F:adenyl-nucleotide exchange factor activity"/>
    <property type="evidence" value="ECO:0007669"/>
    <property type="project" value="TreeGrafter"/>
</dbReference>
<proteinExistence type="predicted"/>
<dbReference type="GO" id="GO:0005634">
    <property type="term" value="C:nucleus"/>
    <property type="evidence" value="ECO:0007669"/>
    <property type="project" value="TreeGrafter"/>
</dbReference>
<dbReference type="GO" id="GO:0050821">
    <property type="term" value="P:protein stabilization"/>
    <property type="evidence" value="ECO:0007669"/>
    <property type="project" value="TreeGrafter"/>
</dbReference>
<dbReference type="InterPro" id="IPR029071">
    <property type="entry name" value="Ubiquitin-like_domsf"/>
</dbReference>
<dbReference type="PANTHER" id="PTHR12329:SF16">
    <property type="entry name" value="BAG FAMILY MOLECULAR CHAPERONE REGULATOR 1"/>
    <property type="match status" value="1"/>
</dbReference>
<accession>A0AAD2JWH5</accession>
<dbReference type="Proteomes" id="UP001295794">
    <property type="component" value="Unassembled WGS sequence"/>
</dbReference>
<organism evidence="3 5">
    <name type="scientific">Mycena citricolor</name>
    <dbReference type="NCBI Taxonomy" id="2018698"/>
    <lineage>
        <taxon>Eukaryota</taxon>
        <taxon>Fungi</taxon>
        <taxon>Dikarya</taxon>
        <taxon>Basidiomycota</taxon>
        <taxon>Agaricomycotina</taxon>
        <taxon>Agaricomycetes</taxon>
        <taxon>Agaricomycetidae</taxon>
        <taxon>Agaricales</taxon>
        <taxon>Marasmiineae</taxon>
        <taxon>Mycenaceae</taxon>
        <taxon>Mycena</taxon>
    </lineage>
</organism>
<evidence type="ECO:0000259" key="2">
    <source>
        <dbReference type="PROSITE" id="PS51035"/>
    </source>
</evidence>
<dbReference type="InterPro" id="IPR039773">
    <property type="entry name" value="BAG_chaperone_regulator"/>
</dbReference>
<dbReference type="InterPro" id="IPR036533">
    <property type="entry name" value="BAG_dom_sf"/>
</dbReference>
<feature type="domain" description="BAG" evidence="2">
    <location>
        <begin position="109"/>
        <end position="194"/>
    </location>
</feature>
<dbReference type="GO" id="GO:0016020">
    <property type="term" value="C:membrane"/>
    <property type="evidence" value="ECO:0007669"/>
    <property type="project" value="TreeGrafter"/>
</dbReference>
<dbReference type="Pfam" id="PF02179">
    <property type="entry name" value="BAG"/>
    <property type="match status" value="1"/>
</dbReference>
<dbReference type="Gene3D" id="1.20.58.120">
    <property type="entry name" value="BAG domain"/>
    <property type="match status" value="1"/>
</dbReference>
<dbReference type="PANTHER" id="PTHR12329">
    <property type="entry name" value="BCL2-ASSOCIATED ATHANOGENE"/>
    <property type="match status" value="1"/>
</dbReference>
<dbReference type="GO" id="GO:0005829">
    <property type="term" value="C:cytosol"/>
    <property type="evidence" value="ECO:0007669"/>
    <property type="project" value="TreeGrafter"/>
</dbReference>
<evidence type="ECO:0000313" key="5">
    <source>
        <dbReference type="Proteomes" id="UP001295794"/>
    </source>
</evidence>
<comment type="caution">
    <text evidence="3">The sequence shown here is derived from an EMBL/GenBank/DDBJ whole genome shotgun (WGS) entry which is preliminary data.</text>
</comment>
<dbReference type="PROSITE" id="PS51035">
    <property type="entry name" value="BAG"/>
    <property type="match status" value="1"/>
</dbReference>
<dbReference type="SUPFAM" id="SSF63491">
    <property type="entry name" value="BAG domain"/>
    <property type="match status" value="1"/>
</dbReference>
<dbReference type="Gene3D" id="3.10.20.90">
    <property type="entry name" value="Phosphatidylinositol 3-kinase Catalytic Subunit, Chain A, domain 1"/>
    <property type="match status" value="1"/>
</dbReference>
<sequence>MVNVKWNSERITFELPPPNTPLGVVRDAIAEYTHLPRNGFKLIHKGAILRDDNASSRLTSTYKRIGSSSCIVSAFHLKDTSTIAVVEIGSAPANAAHPTTSNVRTEQATISAIHSQMENVRSELSPAVEVLLASPEAHRLPRSKEHLRLSELLLQALLRLDGITTEGDWELARQERKSAVKEVQNLLDRLDSAGS</sequence>
<protein>
    <recommendedName>
        <fullName evidence="2">BAG domain-containing protein</fullName>
    </recommendedName>
</protein>
<dbReference type="EMBL" id="CAVNYO010000444">
    <property type="protein sequence ID" value="CAK5281772.1"/>
    <property type="molecule type" value="Genomic_DNA"/>
</dbReference>
<dbReference type="InterPro" id="IPR003103">
    <property type="entry name" value="BAG_domain"/>
</dbReference>
<evidence type="ECO:0000313" key="3">
    <source>
        <dbReference type="EMBL" id="CAK5265781.1"/>
    </source>
</evidence>
<name>A0AAD2JWH5_9AGAR</name>